<keyword evidence="2" id="KW-1185">Reference proteome</keyword>
<evidence type="ECO:0000313" key="2">
    <source>
        <dbReference type="Proteomes" id="UP001500552"/>
    </source>
</evidence>
<dbReference type="RefSeq" id="WP_345156336.1">
    <property type="nucleotide sequence ID" value="NZ_BAABHC010000001.1"/>
</dbReference>
<accession>A0ABP8L7D8</accession>
<proteinExistence type="predicted"/>
<dbReference type="EMBL" id="BAABHC010000001">
    <property type="protein sequence ID" value="GAA4423634.1"/>
    <property type="molecule type" value="Genomic_DNA"/>
</dbReference>
<evidence type="ECO:0008006" key="3">
    <source>
        <dbReference type="Google" id="ProtNLM"/>
    </source>
</evidence>
<name>A0ABP8L7D8_9BACT</name>
<gene>
    <name evidence="1" type="ORF">GCM10023188_02670</name>
</gene>
<organism evidence="1 2">
    <name type="scientific">Pontibacter saemangeumensis</name>
    <dbReference type="NCBI Taxonomy" id="1084525"/>
    <lineage>
        <taxon>Bacteria</taxon>
        <taxon>Pseudomonadati</taxon>
        <taxon>Bacteroidota</taxon>
        <taxon>Cytophagia</taxon>
        <taxon>Cytophagales</taxon>
        <taxon>Hymenobacteraceae</taxon>
        <taxon>Pontibacter</taxon>
    </lineage>
</organism>
<sequence length="141" mass="15999">MYNTDPHTAPEESKIVVAHNPCYELIYDNSKNRIYLTVKGFWKNREAVPHFLDDLQKALRLVKPDFSLLSDLRTMLTHPQRLSSLHIEAHNLIKLAGLSKAAIVVPIDRIATLQVEEINSKSTMSSENFSSVVEAEIWLTA</sequence>
<protein>
    <recommendedName>
        <fullName evidence="3">SpoIIAA-like</fullName>
    </recommendedName>
</protein>
<reference evidence="2" key="1">
    <citation type="journal article" date="2019" name="Int. J. Syst. Evol. Microbiol.">
        <title>The Global Catalogue of Microorganisms (GCM) 10K type strain sequencing project: providing services to taxonomists for standard genome sequencing and annotation.</title>
        <authorList>
            <consortium name="The Broad Institute Genomics Platform"/>
            <consortium name="The Broad Institute Genome Sequencing Center for Infectious Disease"/>
            <person name="Wu L."/>
            <person name="Ma J."/>
        </authorList>
    </citation>
    <scope>NUCLEOTIDE SEQUENCE [LARGE SCALE GENOMIC DNA]</scope>
    <source>
        <strain evidence="2">JCM 17926</strain>
    </source>
</reference>
<comment type="caution">
    <text evidence="1">The sequence shown here is derived from an EMBL/GenBank/DDBJ whole genome shotgun (WGS) entry which is preliminary data.</text>
</comment>
<evidence type="ECO:0000313" key="1">
    <source>
        <dbReference type="EMBL" id="GAA4423634.1"/>
    </source>
</evidence>
<dbReference type="Proteomes" id="UP001500552">
    <property type="component" value="Unassembled WGS sequence"/>
</dbReference>